<keyword evidence="2" id="KW-1185">Reference proteome</keyword>
<dbReference type="Proteomes" id="UP000295142">
    <property type="component" value="Unassembled WGS sequence"/>
</dbReference>
<dbReference type="AlphaFoldDB" id="A0A4R2KBG2"/>
<proteinExistence type="predicted"/>
<reference evidence="1 2" key="1">
    <citation type="submission" date="2019-03" db="EMBL/GenBank/DDBJ databases">
        <title>Genomic Encyclopedia of Type Strains, Phase IV (KMG-IV): sequencing the most valuable type-strain genomes for metagenomic binning, comparative biology and taxonomic classification.</title>
        <authorList>
            <person name="Goeker M."/>
        </authorList>
    </citation>
    <scope>NUCLEOTIDE SEQUENCE [LARGE SCALE GENOMIC DNA]</scope>
    <source>
        <strain evidence="1 2">DSM 4868</strain>
    </source>
</reference>
<dbReference type="EMBL" id="SLWW01000015">
    <property type="protein sequence ID" value="TCO69387.1"/>
    <property type="molecule type" value="Genomic_DNA"/>
</dbReference>
<accession>A0A4R2KBG2</accession>
<comment type="caution">
    <text evidence="1">The sequence shown here is derived from an EMBL/GenBank/DDBJ whole genome shotgun (WGS) entry which is preliminary data.</text>
</comment>
<dbReference type="RefSeq" id="WP_132546322.1">
    <property type="nucleotide sequence ID" value="NZ_SLWW01000015.1"/>
</dbReference>
<evidence type="ECO:0000313" key="2">
    <source>
        <dbReference type="Proteomes" id="UP000295142"/>
    </source>
</evidence>
<name>A0A4R2KBG2_9RHOB</name>
<protein>
    <submittedName>
        <fullName evidence="1">Uncharacterized protein</fullName>
    </submittedName>
</protein>
<organism evidence="1 2">
    <name type="scientific">Rhodovulum euryhalinum</name>
    <dbReference type="NCBI Taxonomy" id="35805"/>
    <lineage>
        <taxon>Bacteria</taxon>
        <taxon>Pseudomonadati</taxon>
        <taxon>Pseudomonadota</taxon>
        <taxon>Alphaproteobacteria</taxon>
        <taxon>Rhodobacterales</taxon>
        <taxon>Paracoccaceae</taxon>
        <taxon>Rhodovulum</taxon>
    </lineage>
</organism>
<sequence>MTYHHILNRALAVCLCTISGLVASGSAGQAGELASRCERLHPGVENEPYRVQCYAEHMDDIRFAREQIGAFLQTATAIRGTARRGTEATYECGVSMGRQEVEPSVLTDGTCSAPWNDWVRSRNRYLELHCALHYGSLDDEVRRNRDDALAHWTDYDACFTAHIPEQYRRESFKDRESFVAELNRRTREFNNSGQPGEFLDLQKACDALLRKIARDSPDLIGVFDLRCN</sequence>
<evidence type="ECO:0000313" key="1">
    <source>
        <dbReference type="EMBL" id="TCO69387.1"/>
    </source>
</evidence>
<gene>
    <name evidence="1" type="ORF">EV655_11516</name>
</gene>